<dbReference type="PANTHER" id="PTHR35901:SF1">
    <property type="entry name" value="EXONUCLEASE VAPC9"/>
    <property type="match status" value="1"/>
</dbReference>
<keyword evidence="6" id="KW-0800">Toxin</keyword>
<dbReference type="InterPro" id="IPR022907">
    <property type="entry name" value="VapC_family"/>
</dbReference>
<keyword evidence="9" id="KW-1185">Reference proteome</keyword>
<protein>
    <recommendedName>
        <fullName evidence="6">Ribonuclease VapC</fullName>
        <shortName evidence="6">RNase VapC</shortName>
        <ecNumber evidence="6">3.1.-.-</ecNumber>
    </recommendedName>
    <alternativeName>
        <fullName evidence="6">Toxin VapC</fullName>
    </alternativeName>
</protein>
<gene>
    <name evidence="6" type="primary">vapC</name>
    <name evidence="8" type="ORF">GCM10009810_26550</name>
</gene>
<dbReference type="InterPro" id="IPR029060">
    <property type="entry name" value="PIN-like_dom_sf"/>
</dbReference>
<keyword evidence="2 6" id="KW-0540">Nuclease</keyword>
<dbReference type="Gene3D" id="3.40.50.1010">
    <property type="entry name" value="5'-nuclease"/>
    <property type="match status" value="1"/>
</dbReference>
<sequence>MLTGGSEFVVDAAVLVSMVTAVGAGPEWAEDLCLGSVLHSPHHVLPECANAIRRLERSGSISGRQAEGAHRDLLALDLDVWPYAPLAFRAWELRHRLTSYDASYVALAEALGLPLATLDAAIPTTPGARCTFLTPPGPN</sequence>
<keyword evidence="1 6" id="KW-1277">Toxin-antitoxin system</keyword>
<proteinExistence type="inferred from homology"/>
<evidence type="ECO:0000256" key="4">
    <source>
        <dbReference type="ARBA" id="ARBA00022801"/>
    </source>
</evidence>
<organism evidence="8 9">
    <name type="scientific">Nostocoides vanveenii</name>
    <dbReference type="NCBI Taxonomy" id="330835"/>
    <lineage>
        <taxon>Bacteria</taxon>
        <taxon>Bacillati</taxon>
        <taxon>Actinomycetota</taxon>
        <taxon>Actinomycetes</taxon>
        <taxon>Micrococcales</taxon>
        <taxon>Intrasporangiaceae</taxon>
        <taxon>Nostocoides</taxon>
    </lineage>
</organism>
<dbReference type="EC" id="3.1.-.-" evidence="6"/>
<dbReference type="PANTHER" id="PTHR35901">
    <property type="entry name" value="RIBONUCLEASE VAPC3"/>
    <property type="match status" value="1"/>
</dbReference>
<comment type="cofactor">
    <cofactor evidence="6">
        <name>Mg(2+)</name>
        <dbReference type="ChEBI" id="CHEBI:18420"/>
    </cofactor>
</comment>
<evidence type="ECO:0000259" key="7">
    <source>
        <dbReference type="Pfam" id="PF01850"/>
    </source>
</evidence>
<feature type="binding site" evidence="6">
    <location>
        <position position="101"/>
    </location>
    <ligand>
        <name>Mg(2+)</name>
        <dbReference type="ChEBI" id="CHEBI:18420"/>
    </ligand>
</feature>
<dbReference type="EMBL" id="BAAAPN010000057">
    <property type="protein sequence ID" value="GAA1766408.1"/>
    <property type="molecule type" value="Genomic_DNA"/>
</dbReference>
<evidence type="ECO:0000256" key="2">
    <source>
        <dbReference type="ARBA" id="ARBA00022722"/>
    </source>
</evidence>
<comment type="function">
    <text evidence="6">Toxic component of a toxin-antitoxin (TA) system. An RNase.</text>
</comment>
<dbReference type="RefSeq" id="WP_344067222.1">
    <property type="nucleotide sequence ID" value="NZ_BAAAPN010000057.1"/>
</dbReference>
<comment type="caution">
    <text evidence="8">The sequence shown here is derived from an EMBL/GenBank/DDBJ whole genome shotgun (WGS) entry which is preliminary data.</text>
</comment>
<evidence type="ECO:0000313" key="9">
    <source>
        <dbReference type="Proteomes" id="UP001501475"/>
    </source>
</evidence>
<dbReference type="CDD" id="cd09873">
    <property type="entry name" value="PIN_Pae0151-like"/>
    <property type="match status" value="1"/>
</dbReference>
<dbReference type="Pfam" id="PF01850">
    <property type="entry name" value="PIN"/>
    <property type="match status" value="1"/>
</dbReference>
<feature type="binding site" evidence="6">
    <location>
        <position position="11"/>
    </location>
    <ligand>
        <name>Mg(2+)</name>
        <dbReference type="ChEBI" id="CHEBI:18420"/>
    </ligand>
</feature>
<keyword evidence="5 6" id="KW-0460">Magnesium</keyword>
<dbReference type="InterPro" id="IPR002716">
    <property type="entry name" value="PIN_dom"/>
</dbReference>
<keyword evidence="4 6" id="KW-0378">Hydrolase</keyword>
<comment type="similarity">
    <text evidence="6">Belongs to the PINc/VapC protein family.</text>
</comment>
<keyword evidence="3 6" id="KW-0479">Metal-binding</keyword>
<evidence type="ECO:0000313" key="8">
    <source>
        <dbReference type="EMBL" id="GAA1766408.1"/>
    </source>
</evidence>
<evidence type="ECO:0000256" key="6">
    <source>
        <dbReference type="HAMAP-Rule" id="MF_00265"/>
    </source>
</evidence>
<feature type="domain" description="PIN" evidence="7">
    <location>
        <begin position="9"/>
        <end position="122"/>
    </location>
</feature>
<evidence type="ECO:0000256" key="1">
    <source>
        <dbReference type="ARBA" id="ARBA00022649"/>
    </source>
</evidence>
<name>A0ABP4X001_9MICO</name>
<reference evidence="9" key="1">
    <citation type="journal article" date="2019" name="Int. J. Syst. Evol. Microbiol.">
        <title>The Global Catalogue of Microorganisms (GCM) 10K type strain sequencing project: providing services to taxonomists for standard genome sequencing and annotation.</title>
        <authorList>
            <consortium name="The Broad Institute Genomics Platform"/>
            <consortium name="The Broad Institute Genome Sequencing Center for Infectious Disease"/>
            <person name="Wu L."/>
            <person name="Ma J."/>
        </authorList>
    </citation>
    <scope>NUCLEOTIDE SEQUENCE [LARGE SCALE GENOMIC DNA]</scope>
    <source>
        <strain evidence="9">JCM 15591</strain>
    </source>
</reference>
<dbReference type="InterPro" id="IPR051619">
    <property type="entry name" value="TypeII_TA_RNase_PINc/VapC"/>
</dbReference>
<dbReference type="Proteomes" id="UP001501475">
    <property type="component" value="Unassembled WGS sequence"/>
</dbReference>
<evidence type="ECO:0000256" key="3">
    <source>
        <dbReference type="ARBA" id="ARBA00022723"/>
    </source>
</evidence>
<dbReference type="InterPro" id="IPR044153">
    <property type="entry name" value="PIN_Pae0151-like"/>
</dbReference>
<evidence type="ECO:0000256" key="5">
    <source>
        <dbReference type="ARBA" id="ARBA00022842"/>
    </source>
</evidence>
<dbReference type="HAMAP" id="MF_00265">
    <property type="entry name" value="VapC_Nob1"/>
    <property type="match status" value="1"/>
</dbReference>
<accession>A0ABP4X001</accession>
<dbReference type="SUPFAM" id="SSF88723">
    <property type="entry name" value="PIN domain-like"/>
    <property type="match status" value="1"/>
</dbReference>